<evidence type="ECO:0000259" key="12">
    <source>
        <dbReference type="PROSITE" id="PS51192"/>
    </source>
</evidence>
<dbReference type="Gene3D" id="3.30.40.10">
    <property type="entry name" value="Zinc/RING finger domain, C3HC4 (zinc finger)"/>
    <property type="match status" value="1"/>
</dbReference>
<dbReference type="Proteomes" id="UP000283269">
    <property type="component" value="Unassembled WGS sequence"/>
</dbReference>
<dbReference type="InterPro" id="IPR001650">
    <property type="entry name" value="Helicase_C-like"/>
</dbReference>
<proteinExistence type="inferred from homology"/>
<keyword evidence="15" id="KW-1185">Reference proteome</keyword>
<evidence type="ECO:0000256" key="3">
    <source>
        <dbReference type="ARBA" id="ARBA00022741"/>
    </source>
</evidence>
<keyword evidence="7" id="KW-0862">Zinc</keyword>
<sequence>MTDSNTVIPSVPPPGLFFAGSDDEDEAEDSDMPLNPESPAIPHTPQTSSSRSSPPNQPLFLEDDDDDENSMSVCEETEVSIPQKRQTVEDDSDIEIITDPSLSRQKHDFSHVASSSGTEVSGGTFPAQMSKKRRVSPTADIQTHQLIDNFPPTYLGEVVVPNAWSNVSGKGYVKVNEFIKIQRDQKDDPKVGPSKGEASKSMSGKKKADGKRQITLSNMLKPQAPKANNARKRKGDTIVRLVNNKGFGLYFCSIECRLYANGFSRIWQIGNGHFVVDLQATRIQGVMTDCPEKLTTGASLIVTLHIYLIASAFKPFKRTYNNDDSVQLGFNEGLETEEESSLRERKNAVMRMFEVLGLKPQAGANVKGNDMAQEDNLKKFAKRPVKKVKEIVGDGEEIEVDDSEELSKNDIDTIYTRAQHNDRTMGEMEPAESFSLILRGYQKQALHWMHSLETGTMDAREASSMHPLWSQYVFPEEPVKDGETIDLTADEKPFYFNPYSGELSLDFPRAERNCQGGILAMSNCHVQAIGVNLILFIVGMGKTIMLSALIQTSPPLQEPEQRPLQTVKTKQLKLNNAFRAVNQRKPQSSKLPSATLVIAPTSLLNQWSDELHRSCKTGTMQVMVWHGQNRTDLEDLLEDDEEENSNVIKVVITSYGVLASEHAKMDRANKPRSPIFEFCWLRIILDEAHACKSRTSKTAKAVYALTAKRRWAVTGTPIVNKLEDLFSLLKFLDFKPWSEFSFFRSFITIPFLARDPKAIEIVQVILESILLRREKNMRDQDGKKIVELPPKEVIVEELEFSPLERKIYDSIYFSAKRDFDRLDAKGLISKNYTHILAMLMRLRRAVLHPNLVISKGEEERSLSPTADGGKVTINQLIQKFAEGDQSGEGSSTAFIEDFVTNLSGDDIAECPICFNEMEIPMVIPRCMHQFCKDCIVSHIGICEEKQQIAICPTCSEGPIKSADLVEIMRKDKNRDLTMTNSQASDSPVILRKNDFQSSTKLDALVQNLRMEHFIVFQSLISNTYHRLQDEYGIKTPIALEREKFDQYRFDGTMDMKKKSAAVNEFKSSSRKPKVLVISLKAGGVGLNLTNANYVFMMDCWWNSATENQAIDRVHRIGQDKTVYVKHFIVHKTIENRILQIQKRKTAIVNEAFRGSGKADPESIQNLKIMFGDN</sequence>
<evidence type="ECO:0000259" key="13">
    <source>
        <dbReference type="PROSITE" id="PS51194"/>
    </source>
</evidence>
<dbReference type="InParanoid" id="A0A409WMZ6"/>
<dbReference type="GO" id="GO:0008094">
    <property type="term" value="F:ATP-dependent activity, acting on DNA"/>
    <property type="evidence" value="ECO:0007669"/>
    <property type="project" value="TreeGrafter"/>
</dbReference>
<keyword evidence="8" id="KW-0067">ATP-binding</keyword>
<feature type="domain" description="Helicase C-terminal" evidence="13">
    <location>
        <begin position="1000"/>
        <end position="1167"/>
    </location>
</feature>
<dbReference type="Pfam" id="PF00271">
    <property type="entry name" value="Helicase_C"/>
    <property type="match status" value="1"/>
</dbReference>
<dbReference type="InterPro" id="IPR000330">
    <property type="entry name" value="SNF2_N"/>
</dbReference>
<dbReference type="SUPFAM" id="SSF52540">
    <property type="entry name" value="P-loop containing nucleoside triphosphate hydrolases"/>
    <property type="match status" value="2"/>
</dbReference>
<dbReference type="PANTHER" id="PTHR45626:SF22">
    <property type="entry name" value="DNA REPAIR PROTEIN RAD5"/>
    <property type="match status" value="1"/>
</dbReference>
<dbReference type="InterPro" id="IPR001841">
    <property type="entry name" value="Znf_RING"/>
</dbReference>
<dbReference type="InterPro" id="IPR050628">
    <property type="entry name" value="SNF2_RAD54_helicase_TF"/>
</dbReference>
<evidence type="ECO:0000259" key="11">
    <source>
        <dbReference type="PROSITE" id="PS50089"/>
    </source>
</evidence>
<evidence type="ECO:0000256" key="7">
    <source>
        <dbReference type="ARBA" id="ARBA00022833"/>
    </source>
</evidence>
<feature type="compositionally biased region" description="Low complexity" evidence="10">
    <location>
        <begin position="43"/>
        <end position="54"/>
    </location>
</feature>
<dbReference type="CDD" id="cd18008">
    <property type="entry name" value="DEXDc_SHPRH-like"/>
    <property type="match status" value="1"/>
</dbReference>
<comment type="similarity">
    <text evidence="1">Belongs to the SNF2/RAD54 helicase family.</text>
</comment>
<dbReference type="InterPro" id="IPR013083">
    <property type="entry name" value="Znf_RING/FYVE/PHD"/>
</dbReference>
<dbReference type="Gene3D" id="3.40.50.10810">
    <property type="entry name" value="Tandem AAA-ATPase domain"/>
    <property type="match status" value="1"/>
</dbReference>
<feature type="compositionally biased region" description="Acidic residues" evidence="10">
    <location>
        <begin position="21"/>
        <end position="31"/>
    </location>
</feature>
<dbReference type="SMART" id="SM00184">
    <property type="entry name" value="RING"/>
    <property type="match status" value="1"/>
</dbReference>
<dbReference type="InterPro" id="IPR018957">
    <property type="entry name" value="Znf_C3HC4_RING-type"/>
</dbReference>
<dbReference type="InterPro" id="IPR027417">
    <property type="entry name" value="P-loop_NTPase"/>
</dbReference>
<feature type="region of interest" description="Disordered" evidence="10">
    <location>
        <begin position="184"/>
        <end position="233"/>
    </location>
</feature>
<organism evidence="14 15">
    <name type="scientific">Psilocybe cyanescens</name>
    <dbReference type="NCBI Taxonomy" id="93625"/>
    <lineage>
        <taxon>Eukaryota</taxon>
        <taxon>Fungi</taxon>
        <taxon>Dikarya</taxon>
        <taxon>Basidiomycota</taxon>
        <taxon>Agaricomycotina</taxon>
        <taxon>Agaricomycetes</taxon>
        <taxon>Agaricomycetidae</taxon>
        <taxon>Agaricales</taxon>
        <taxon>Agaricineae</taxon>
        <taxon>Strophariaceae</taxon>
        <taxon>Psilocybe</taxon>
    </lineage>
</organism>
<feature type="domain" description="Helicase ATP-binding" evidence="12">
    <location>
        <begin position="600"/>
        <end position="735"/>
    </location>
</feature>
<dbReference type="GO" id="GO:0005524">
    <property type="term" value="F:ATP binding"/>
    <property type="evidence" value="ECO:0007669"/>
    <property type="project" value="UniProtKB-KW"/>
</dbReference>
<dbReference type="SUPFAM" id="SSF57850">
    <property type="entry name" value="RING/U-box"/>
    <property type="match status" value="1"/>
</dbReference>
<dbReference type="GO" id="GO:0016787">
    <property type="term" value="F:hydrolase activity"/>
    <property type="evidence" value="ECO:0007669"/>
    <property type="project" value="UniProtKB-KW"/>
</dbReference>
<accession>A0A409WMZ6</accession>
<dbReference type="GO" id="GO:0004386">
    <property type="term" value="F:helicase activity"/>
    <property type="evidence" value="ECO:0007669"/>
    <property type="project" value="UniProtKB-KW"/>
</dbReference>
<evidence type="ECO:0000256" key="4">
    <source>
        <dbReference type="ARBA" id="ARBA00022771"/>
    </source>
</evidence>
<dbReference type="PROSITE" id="PS51194">
    <property type="entry name" value="HELICASE_CTER"/>
    <property type="match status" value="1"/>
</dbReference>
<dbReference type="EMBL" id="NHYD01003359">
    <property type="protein sequence ID" value="PPQ79873.1"/>
    <property type="molecule type" value="Genomic_DNA"/>
</dbReference>
<evidence type="ECO:0000256" key="9">
    <source>
        <dbReference type="PROSITE-ProRule" id="PRU00175"/>
    </source>
</evidence>
<keyword evidence="3" id="KW-0547">Nucleotide-binding</keyword>
<evidence type="ECO:0000313" key="15">
    <source>
        <dbReference type="Proteomes" id="UP000283269"/>
    </source>
</evidence>
<feature type="region of interest" description="Disordered" evidence="10">
    <location>
        <begin position="1"/>
        <end position="135"/>
    </location>
</feature>
<evidence type="ECO:0000256" key="10">
    <source>
        <dbReference type="SAM" id="MobiDB-lite"/>
    </source>
</evidence>
<reference evidence="14 15" key="1">
    <citation type="journal article" date="2018" name="Evol. Lett.">
        <title>Horizontal gene cluster transfer increased hallucinogenic mushroom diversity.</title>
        <authorList>
            <person name="Reynolds H.T."/>
            <person name="Vijayakumar V."/>
            <person name="Gluck-Thaler E."/>
            <person name="Korotkin H.B."/>
            <person name="Matheny P.B."/>
            <person name="Slot J.C."/>
        </authorList>
    </citation>
    <scope>NUCLEOTIDE SEQUENCE [LARGE SCALE GENOMIC DNA]</scope>
    <source>
        <strain evidence="14 15">2631</strain>
    </source>
</reference>
<dbReference type="Pfam" id="PF00097">
    <property type="entry name" value="zf-C3HC4"/>
    <property type="match status" value="1"/>
</dbReference>
<dbReference type="Gene3D" id="3.40.50.300">
    <property type="entry name" value="P-loop containing nucleotide triphosphate hydrolases"/>
    <property type="match status" value="2"/>
</dbReference>
<dbReference type="InterPro" id="IPR014001">
    <property type="entry name" value="Helicase_ATP-bd"/>
</dbReference>
<dbReference type="STRING" id="93625.A0A409WMZ6"/>
<keyword evidence="2" id="KW-0479">Metal-binding</keyword>
<dbReference type="InterPro" id="IPR038718">
    <property type="entry name" value="SNF2-like_sf"/>
</dbReference>
<dbReference type="SMART" id="SM00487">
    <property type="entry name" value="DEXDc"/>
    <property type="match status" value="1"/>
</dbReference>
<evidence type="ECO:0000256" key="5">
    <source>
        <dbReference type="ARBA" id="ARBA00022801"/>
    </source>
</evidence>
<evidence type="ECO:0000256" key="2">
    <source>
        <dbReference type="ARBA" id="ARBA00022723"/>
    </source>
</evidence>
<dbReference type="CDD" id="cd18793">
    <property type="entry name" value="SF2_C_SNF"/>
    <property type="match status" value="1"/>
</dbReference>
<evidence type="ECO:0000256" key="8">
    <source>
        <dbReference type="ARBA" id="ARBA00022840"/>
    </source>
</evidence>
<evidence type="ECO:0000313" key="14">
    <source>
        <dbReference type="EMBL" id="PPQ79873.1"/>
    </source>
</evidence>
<dbReference type="SMART" id="SM00490">
    <property type="entry name" value="HELICc"/>
    <property type="match status" value="1"/>
</dbReference>
<keyword evidence="5" id="KW-0378">Hydrolase</keyword>
<dbReference type="PROSITE" id="PS51192">
    <property type="entry name" value="HELICASE_ATP_BIND_1"/>
    <property type="match status" value="1"/>
</dbReference>
<dbReference type="InterPro" id="IPR049730">
    <property type="entry name" value="SNF2/RAD54-like_C"/>
</dbReference>
<feature type="compositionally biased region" description="Polar residues" evidence="10">
    <location>
        <begin position="112"/>
        <end position="121"/>
    </location>
</feature>
<gene>
    <name evidence="14" type="ORF">CVT25_002929</name>
</gene>
<name>A0A409WMZ6_PSICY</name>
<dbReference type="OrthoDB" id="448448at2759"/>
<comment type="caution">
    <text evidence="14">The sequence shown here is derived from an EMBL/GenBank/DDBJ whole genome shotgun (WGS) entry which is preliminary data.</text>
</comment>
<dbReference type="InterPro" id="IPR017907">
    <property type="entry name" value="Znf_RING_CS"/>
</dbReference>
<evidence type="ECO:0000256" key="6">
    <source>
        <dbReference type="ARBA" id="ARBA00022806"/>
    </source>
</evidence>
<protein>
    <recommendedName>
        <fullName evidence="16">DNA repair protein RAD5</fullName>
    </recommendedName>
</protein>
<dbReference type="PANTHER" id="PTHR45626">
    <property type="entry name" value="TRANSCRIPTION TERMINATION FACTOR 2-RELATED"/>
    <property type="match status" value="1"/>
</dbReference>
<feature type="domain" description="RING-type" evidence="11">
    <location>
        <begin position="910"/>
        <end position="955"/>
    </location>
</feature>
<dbReference type="GO" id="GO:0008270">
    <property type="term" value="F:zinc ion binding"/>
    <property type="evidence" value="ECO:0007669"/>
    <property type="project" value="UniProtKB-KW"/>
</dbReference>
<evidence type="ECO:0008006" key="16">
    <source>
        <dbReference type="Google" id="ProtNLM"/>
    </source>
</evidence>
<evidence type="ECO:0000256" key="1">
    <source>
        <dbReference type="ARBA" id="ARBA00007025"/>
    </source>
</evidence>
<dbReference type="PROSITE" id="PS50089">
    <property type="entry name" value="ZF_RING_2"/>
    <property type="match status" value="1"/>
</dbReference>
<keyword evidence="6" id="KW-0347">Helicase</keyword>
<dbReference type="AlphaFoldDB" id="A0A409WMZ6"/>
<dbReference type="Pfam" id="PF00176">
    <property type="entry name" value="SNF2-rel_dom"/>
    <property type="match status" value="1"/>
</dbReference>
<keyword evidence="4 9" id="KW-0863">Zinc-finger</keyword>
<dbReference type="FunCoup" id="A0A409WMZ6">
    <property type="interactions" value="228"/>
</dbReference>
<dbReference type="PROSITE" id="PS00518">
    <property type="entry name" value="ZF_RING_1"/>
    <property type="match status" value="1"/>
</dbReference>
<dbReference type="GO" id="GO:0005634">
    <property type="term" value="C:nucleus"/>
    <property type="evidence" value="ECO:0007669"/>
    <property type="project" value="TreeGrafter"/>
</dbReference>
<dbReference type="GO" id="GO:0006281">
    <property type="term" value="P:DNA repair"/>
    <property type="evidence" value="ECO:0007669"/>
    <property type="project" value="TreeGrafter"/>
</dbReference>